<comment type="caution">
    <text evidence="3">The sequence shown here is derived from an EMBL/GenBank/DDBJ whole genome shotgun (WGS) entry which is preliminary data.</text>
</comment>
<sequence>MRELLRELRRGAAADRAILLALCLTWAGYVALLAGKGINALAPQTYRLNFNLYLAALLVSLVLGMASVLARHRPASPIRFVAASFVSSGVSSQLVRGIPMLLALVIFLPVFGSMKSAIPLFSSYTWDDTWIALDRALHGTDPWRILQPVFGYPLVTSILAGFYHLWILLIYAGGVGFCFFVGDRQLRAQFFVAYFACWALLGNGLAITLASVGPCFVGPMLGDPRFDEQMAYLKAANAHYPVMTLAVQQQLIDWYTSGSGGLGRGISAMPSMHVSIAFLFFLAMRRISRIAGLLFGAFFVIIMIGSVHLAYHYAVDGYVSIAATWLIWLAAGAAARRIARADGAVELPVAPSGAGLARSAEASTAVPQRDS</sequence>
<feature type="transmembrane region" description="Helical" evidence="1">
    <location>
        <begin position="52"/>
        <end position="70"/>
    </location>
</feature>
<evidence type="ECO:0000313" key="4">
    <source>
        <dbReference type="Proteomes" id="UP000469159"/>
    </source>
</evidence>
<evidence type="ECO:0000256" key="1">
    <source>
        <dbReference type="SAM" id="Phobius"/>
    </source>
</evidence>
<dbReference type="OrthoDB" id="9816314at2"/>
<feature type="transmembrane region" description="Helical" evidence="1">
    <location>
        <begin position="163"/>
        <end position="182"/>
    </location>
</feature>
<keyword evidence="4" id="KW-1185">Reference proteome</keyword>
<evidence type="ECO:0000313" key="3">
    <source>
        <dbReference type="EMBL" id="MXP41623.1"/>
    </source>
</evidence>
<reference evidence="3 4" key="1">
    <citation type="submission" date="2019-12" db="EMBL/GenBank/DDBJ databases">
        <title>Genomic-based taxomic classification of the family Erythrobacteraceae.</title>
        <authorList>
            <person name="Xu L."/>
        </authorList>
    </citation>
    <scope>NUCLEOTIDE SEQUENCE [LARGE SCALE GENOMIC DNA]</scope>
    <source>
        <strain evidence="3 4">MCCC 1K02066</strain>
    </source>
</reference>
<evidence type="ECO:0000259" key="2">
    <source>
        <dbReference type="Pfam" id="PF14378"/>
    </source>
</evidence>
<dbReference type="Proteomes" id="UP000469159">
    <property type="component" value="Unassembled WGS sequence"/>
</dbReference>
<dbReference type="InterPro" id="IPR026841">
    <property type="entry name" value="Aur1/Ipt1"/>
</dbReference>
<feature type="transmembrane region" description="Helical" evidence="1">
    <location>
        <begin position="265"/>
        <end position="283"/>
    </location>
</feature>
<dbReference type="GO" id="GO:0016020">
    <property type="term" value="C:membrane"/>
    <property type="evidence" value="ECO:0007669"/>
    <property type="project" value="UniProtKB-SubCell"/>
</dbReference>
<accession>A0A6I4UVT0</accession>
<feature type="transmembrane region" description="Helical" evidence="1">
    <location>
        <begin position="191"/>
        <end position="212"/>
    </location>
</feature>
<proteinExistence type="predicted"/>
<feature type="transmembrane region" description="Helical" evidence="1">
    <location>
        <begin position="290"/>
        <end position="311"/>
    </location>
</feature>
<gene>
    <name evidence="3" type="ORF">GRI75_08205</name>
</gene>
<name>A0A6I4UVT0_9SPHN</name>
<feature type="transmembrane region" description="Helical" evidence="1">
    <location>
        <begin position="317"/>
        <end position="335"/>
    </location>
</feature>
<dbReference type="Pfam" id="PF14378">
    <property type="entry name" value="PAP2_3"/>
    <property type="match status" value="1"/>
</dbReference>
<feature type="transmembrane region" description="Helical" evidence="1">
    <location>
        <begin position="101"/>
        <end position="121"/>
    </location>
</feature>
<keyword evidence="1" id="KW-0812">Transmembrane</keyword>
<protein>
    <recommendedName>
        <fullName evidence="2">Inositolphosphotransferase Aur1/Ipt1 domain-containing protein</fullName>
    </recommendedName>
</protein>
<organism evidence="3 4">
    <name type="scientific">Croceibacterium soli</name>
    <dbReference type="NCBI Taxonomy" id="1739690"/>
    <lineage>
        <taxon>Bacteria</taxon>
        <taxon>Pseudomonadati</taxon>
        <taxon>Pseudomonadota</taxon>
        <taxon>Alphaproteobacteria</taxon>
        <taxon>Sphingomonadales</taxon>
        <taxon>Erythrobacteraceae</taxon>
        <taxon>Croceibacterium</taxon>
    </lineage>
</organism>
<feature type="domain" description="Inositolphosphotransferase Aur1/Ipt1" evidence="2">
    <location>
        <begin position="131"/>
        <end position="329"/>
    </location>
</feature>
<dbReference type="EMBL" id="WTYK01000004">
    <property type="protein sequence ID" value="MXP41623.1"/>
    <property type="molecule type" value="Genomic_DNA"/>
</dbReference>
<keyword evidence="1" id="KW-1133">Transmembrane helix</keyword>
<dbReference type="AlphaFoldDB" id="A0A6I4UVT0"/>
<feature type="transmembrane region" description="Helical" evidence="1">
    <location>
        <begin position="12"/>
        <end position="32"/>
    </location>
</feature>
<dbReference type="RefSeq" id="WP_160746479.1">
    <property type="nucleotide sequence ID" value="NZ_WTYK01000004.1"/>
</dbReference>
<keyword evidence="1" id="KW-0472">Membrane</keyword>